<feature type="signal peptide" evidence="1">
    <location>
        <begin position="1"/>
        <end position="29"/>
    </location>
</feature>
<evidence type="ECO:0000256" key="1">
    <source>
        <dbReference type="SAM" id="SignalP"/>
    </source>
</evidence>
<evidence type="ECO:0000313" key="3">
    <source>
        <dbReference type="Proteomes" id="UP001201812"/>
    </source>
</evidence>
<comment type="caution">
    <text evidence="2">The sequence shown here is derived from an EMBL/GenBank/DDBJ whole genome shotgun (WGS) entry which is preliminary data.</text>
</comment>
<gene>
    <name evidence="2" type="ORF">DdX_17478</name>
</gene>
<evidence type="ECO:0000313" key="2">
    <source>
        <dbReference type="EMBL" id="KAI1699182.1"/>
    </source>
</evidence>
<feature type="chain" id="PRO_5042162718" evidence="1">
    <location>
        <begin position="30"/>
        <end position="96"/>
    </location>
</feature>
<keyword evidence="1" id="KW-0732">Signal</keyword>
<name>A0AAD4MMY1_9BILA</name>
<dbReference type="EMBL" id="JAKKPZ010000189">
    <property type="protein sequence ID" value="KAI1699182.1"/>
    <property type="molecule type" value="Genomic_DNA"/>
</dbReference>
<organism evidence="2 3">
    <name type="scientific">Ditylenchus destructor</name>
    <dbReference type="NCBI Taxonomy" id="166010"/>
    <lineage>
        <taxon>Eukaryota</taxon>
        <taxon>Metazoa</taxon>
        <taxon>Ecdysozoa</taxon>
        <taxon>Nematoda</taxon>
        <taxon>Chromadorea</taxon>
        <taxon>Rhabditida</taxon>
        <taxon>Tylenchina</taxon>
        <taxon>Tylenchomorpha</taxon>
        <taxon>Sphaerularioidea</taxon>
        <taxon>Anguinidae</taxon>
        <taxon>Anguininae</taxon>
        <taxon>Ditylenchus</taxon>
    </lineage>
</organism>
<protein>
    <submittedName>
        <fullName evidence="2">Uncharacterized protein</fullName>
    </submittedName>
</protein>
<keyword evidence="3" id="KW-1185">Reference proteome</keyword>
<sequence length="96" mass="9895">MACAKILSTSFVLLAAVILFTSFVGQSEAYYGYGSYPYYGYGMGYGGLGGLYGGYGGLGMGYGGMGYGMGLGGMYGGYGGMYSPYSYGVYAGYGKK</sequence>
<dbReference type="Proteomes" id="UP001201812">
    <property type="component" value="Unassembled WGS sequence"/>
</dbReference>
<accession>A0AAD4MMY1</accession>
<proteinExistence type="predicted"/>
<dbReference type="AlphaFoldDB" id="A0AAD4MMY1"/>
<reference evidence="2" key="1">
    <citation type="submission" date="2022-01" db="EMBL/GenBank/DDBJ databases">
        <title>Genome Sequence Resource for Two Populations of Ditylenchus destructor, the Migratory Endoparasitic Phytonematode.</title>
        <authorList>
            <person name="Zhang H."/>
            <person name="Lin R."/>
            <person name="Xie B."/>
        </authorList>
    </citation>
    <scope>NUCLEOTIDE SEQUENCE</scope>
    <source>
        <strain evidence="2">BazhouSP</strain>
    </source>
</reference>